<dbReference type="AlphaFoldDB" id="A0A4Y7T1N8"/>
<gene>
    <name evidence="1" type="ORF">FA13DRAFT_829747</name>
</gene>
<accession>A0A4Y7T1N8</accession>
<organism evidence="1 2">
    <name type="scientific">Coprinellus micaceus</name>
    <name type="common">Glistening ink-cap mushroom</name>
    <name type="synonym">Coprinus micaceus</name>
    <dbReference type="NCBI Taxonomy" id="71717"/>
    <lineage>
        <taxon>Eukaryota</taxon>
        <taxon>Fungi</taxon>
        <taxon>Dikarya</taxon>
        <taxon>Basidiomycota</taxon>
        <taxon>Agaricomycotina</taxon>
        <taxon>Agaricomycetes</taxon>
        <taxon>Agaricomycetidae</taxon>
        <taxon>Agaricales</taxon>
        <taxon>Agaricineae</taxon>
        <taxon>Psathyrellaceae</taxon>
        <taxon>Coprinellus</taxon>
    </lineage>
</organism>
<evidence type="ECO:0000313" key="1">
    <source>
        <dbReference type="EMBL" id="TEB28087.1"/>
    </source>
</evidence>
<proteinExistence type="predicted"/>
<dbReference type="Proteomes" id="UP000298030">
    <property type="component" value="Unassembled WGS sequence"/>
</dbReference>
<reference evidence="1 2" key="1">
    <citation type="journal article" date="2019" name="Nat. Ecol. Evol.">
        <title>Megaphylogeny resolves global patterns of mushroom evolution.</title>
        <authorList>
            <person name="Varga T."/>
            <person name="Krizsan K."/>
            <person name="Foldi C."/>
            <person name="Dima B."/>
            <person name="Sanchez-Garcia M."/>
            <person name="Sanchez-Ramirez S."/>
            <person name="Szollosi G.J."/>
            <person name="Szarkandi J.G."/>
            <person name="Papp V."/>
            <person name="Albert L."/>
            <person name="Andreopoulos W."/>
            <person name="Angelini C."/>
            <person name="Antonin V."/>
            <person name="Barry K.W."/>
            <person name="Bougher N.L."/>
            <person name="Buchanan P."/>
            <person name="Buyck B."/>
            <person name="Bense V."/>
            <person name="Catcheside P."/>
            <person name="Chovatia M."/>
            <person name="Cooper J."/>
            <person name="Damon W."/>
            <person name="Desjardin D."/>
            <person name="Finy P."/>
            <person name="Geml J."/>
            <person name="Haridas S."/>
            <person name="Hughes K."/>
            <person name="Justo A."/>
            <person name="Karasinski D."/>
            <person name="Kautmanova I."/>
            <person name="Kiss B."/>
            <person name="Kocsube S."/>
            <person name="Kotiranta H."/>
            <person name="LaButti K.M."/>
            <person name="Lechner B.E."/>
            <person name="Liimatainen K."/>
            <person name="Lipzen A."/>
            <person name="Lukacs Z."/>
            <person name="Mihaltcheva S."/>
            <person name="Morgado L.N."/>
            <person name="Niskanen T."/>
            <person name="Noordeloos M.E."/>
            <person name="Ohm R.A."/>
            <person name="Ortiz-Santana B."/>
            <person name="Ovrebo C."/>
            <person name="Racz N."/>
            <person name="Riley R."/>
            <person name="Savchenko A."/>
            <person name="Shiryaev A."/>
            <person name="Soop K."/>
            <person name="Spirin V."/>
            <person name="Szebenyi C."/>
            <person name="Tomsovsky M."/>
            <person name="Tulloss R.E."/>
            <person name="Uehling J."/>
            <person name="Grigoriev I.V."/>
            <person name="Vagvolgyi C."/>
            <person name="Papp T."/>
            <person name="Martin F.M."/>
            <person name="Miettinen O."/>
            <person name="Hibbett D.S."/>
            <person name="Nagy L.G."/>
        </authorList>
    </citation>
    <scope>NUCLEOTIDE SEQUENCE [LARGE SCALE GENOMIC DNA]</scope>
    <source>
        <strain evidence="1 2">FP101781</strain>
    </source>
</reference>
<name>A0A4Y7T1N8_COPMI</name>
<protein>
    <submittedName>
        <fullName evidence="1">Uncharacterized protein</fullName>
    </submittedName>
</protein>
<sequence>MLSAMNASRAQASTRELATVLKTLNTATTEAESPNQSLQLFFDQCLAKVIERWGDVTKRIVYFIGMYHSGVYAKGELYSFIYMVASVVPDKDDSPYKCQLVSLPSTIDVVIGLLCLEDEQDRKPVAMRMSPGHMCSILDLFVGCASSTTGLTNMAGRLASLDGRNRRKFLGAVSGRLEDISERLQDRANLNAGVSDFYNLLAPFCAMATKGPMISFGLCRVLQKATPILSSLTNEAIQH</sequence>
<comment type="caution">
    <text evidence="1">The sequence shown here is derived from an EMBL/GenBank/DDBJ whole genome shotgun (WGS) entry which is preliminary data.</text>
</comment>
<dbReference type="OrthoDB" id="3131658at2759"/>
<keyword evidence="2" id="KW-1185">Reference proteome</keyword>
<dbReference type="EMBL" id="QPFP01000035">
    <property type="protein sequence ID" value="TEB28087.1"/>
    <property type="molecule type" value="Genomic_DNA"/>
</dbReference>
<evidence type="ECO:0000313" key="2">
    <source>
        <dbReference type="Proteomes" id="UP000298030"/>
    </source>
</evidence>